<reference evidence="1" key="1">
    <citation type="journal article" date="2014" name="Front. Microbiol.">
        <title>High frequency of phylogenetically diverse reductive dehalogenase-homologous genes in deep subseafloor sedimentary metagenomes.</title>
        <authorList>
            <person name="Kawai M."/>
            <person name="Futagami T."/>
            <person name="Toyoda A."/>
            <person name="Takaki Y."/>
            <person name="Nishi S."/>
            <person name="Hori S."/>
            <person name="Arai W."/>
            <person name="Tsubouchi T."/>
            <person name="Morono Y."/>
            <person name="Uchiyama I."/>
            <person name="Ito T."/>
            <person name="Fujiyama A."/>
            <person name="Inagaki F."/>
            <person name="Takami H."/>
        </authorList>
    </citation>
    <scope>NUCLEOTIDE SEQUENCE</scope>
    <source>
        <strain evidence="1">Expedition CK06-06</strain>
    </source>
</reference>
<dbReference type="EMBL" id="BARU01003033">
    <property type="protein sequence ID" value="GAH19977.1"/>
    <property type="molecule type" value="Genomic_DNA"/>
</dbReference>
<gene>
    <name evidence="1" type="ORF">S03H2_06794</name>
</gene>
<evidence type="ECO:0000313" key="1">
    <source>
        <dbReference type="EMBL" id="GAH19977.1"/>
    </source>
</evidence>
<accession>X1DIH0</accession>
<organism evidence="1">
    <name type="scientific">marine sediment metagenome</name>
    <dbReference type="NCBI Taxonomy" id="412755"/>
    <lineage>
        <taxon>unclassified sequences</taxon>
        <taxon>metagenomes</taxon>
        <taxon>ecological metagenomes</taxon>
    </lineage>
</organism>
<feature type="non-terminal residue" evidence="1">
    <location>
        <position position="1"/>
    </location>
</feature>
<sequence length="38" mass="4361">LADAGKAEYIVSGDRHILALKNWKQGRILFVKDFLVKF</sequence>
<proteinExistence type="predicted"/>
<comment type="caution">
    <text evidence="1">The sequence shown here is derived from an EMBL/GenBank/DDBJ whole genome shotgun (WGS) entry which is preliminary data.</text>
</comment>
<protein>
    <submittedName>
        <fullName evidence="1">Uncharacterized protein</fullName>
    </submittedName>
</protein>
<name>X1DIH0_9ZZZZ</name>
<dbReference type="AlphaFoldDB" id="X1DIH0"/>